<feature type="compositionally biased region" description="Basic residues" evidence="1">
    <location>
        <begin position="1"/>
        <end position="10"/>
    </location>
</feature>
<feature type="compositionally biased region" description="Basic and acidic residues" evidence="1">
    <location>
        <begin position="11"/>
        <end position="21"/>
    </location>
</feature>
<dbReference type="eggNOG" id="COG0431">
    <property type="taxonomic scope" value="Bacteria"/>
</dbReference>
<dbReference type="STRING" id="1254432.SCE1572_50585"/>
<reference evidence="3 4" key="1">
    <citation type="journal article" date="2013" name="Sci. Rep.">
        <title>Extraordinary expansion of a Sorangium cellulosum genome from an alkaline milieu.</title>
        <authorList>
            <person name="Han K."/>
            <person name="Li Z.F."/>
            <person name="Peng R."/>
            <person name="Zhu L.P."/>
            <person name="Zhou T."/>
            <person name="Wang L.G."/>
            <person name="Li S.G."/>
            <person name="Zhang X.B."/>
            <person name="Hu W."/>
            <person name="Wu Z.H."/>
            <person name="Qin N."/>
            <person name="Li Y.Z."/>
        </authorList>
    </citation>
    <scope>NUCLEOTIDE SEQUENCE [LARGE SCALE GENOMIC DNA]</scope>
    <source>
        <strain evidence="3 4">So0157-2</strain>
    </source>
</reference>
<sequence>MRRPGQRGRRPPAERADRPRREVVATFAALADGARAVYARRRGPRRAACARGSIAPRFTDCKERPAAPRPPHANPMKLAVISGSHRNGSESGKVARYVQQQLSSAPDVSSVYQLDLANNPLPLWDPEAWQPSEKWERLWSPISAELTASDAFVIVAPEWHGMVPAGLKNFFLFCTKGELAHKPALIVAVSAGPGGAYPIAELRMSSYKNSYLCYIPDHVIVRNVRELLNDPATSQSPDDGRIRERFQYALGLLLQYGKALQQVRASGAVNLARYPYGM</sequence>
<dbReference type="InterPro" id="IPR029039">
    <property type="entry name" value="Flavoprotein-like_sf"/>
</dbReference>
<feature type="region of interest" description="Disordered" evidence="1">
    <location>
        <begin position="1"/>
        <end position="21"/>
    </location>
</feature>
<name>S4YCE5_SORCE</name>
<dbReference type="PATRIC" id="fig|1254432.3.peg.11407"/>
<dbReference type="Pfam" id="PF03358">
    <property type="entry name" value="FMN_red"/>
    <property type="match status" value="1"/>
</dbReference>
<dbReference type="GO" id="GO:0016491">
    <property type="term" value="F:oxidoreductase activity"/>
    <property type="evidence" value="ECO:0007669"/>
    <property type="project" value="InterPro"/>
</dbReference>
<dbReference type="AlphaFoldDB" id="S4YCE5"/>
<dbReference type="Gene3D" id="3.40.50.360">
    <property type="match status" value="1"/>
</dbReference>
<evidence type="ECO:0000259" key="2">
    <source>
        <dbReference type="Pfam" id="PF03358"/>
    </source>
</evidence>
<gene>
    <name evidence="3" type="ORF">SCE1572_50585</name>
</gene>
<dbReference type="GO" id="GO:0005829">
    <property type="term" value="C:cytosol"/>
    <property type="evidence" value="ECO:0007669"/>
    <property type="project" value="TreeGrafter"/>
</dbReference>
<protein>
    <recommendedName>
        <fullName evidence="2">NADPH-dependent FMN reductase-like domain-containing protein</fullName>
    </recommendedName>
</protein>
<dbReference type="InterPro" id="IPR050712">
    <property type="entry name" value="NAD(P)H-dep_reductase"/>
</dbReference>
<dbReference type="InterPro" id="IPR005025">
    <property type="entry name" value="FMN_Rdtase-like_dom"/>
</dbReference>
<dbReference type="PANTHER" id="PTHR30543">
    <property type="entry name" value="CHROMATE REDUCTASE"/>
    <property type="match status" value="1"/>
</dbReference>
<evidence type="ECO:0000313" key="3">
    <source>
        <dbReference type="EMBL" id="AGP42036.1"/>
    </source>
</evidence>
<proteinExistence type="predicted"/>
<dbReference type="GO" id="GO:0010181">
    <property type="term" value="F:FMN binding"/>
    <property type="evidence" value="ECO:0007669"/>
    <property type="project" value="TreeGrafter"/>
</dbReference>
<dbReference type="Proteomes" id="UP000014803">
    <property type="component" value="Chromosome"/>
</dbReference>
<organism evidence="3 4">
    <name type="scientific">Sorangium cellulosum So0157-2</name>
    <dbReference type="NCBI Taxonomy" id="1254432"/>
    <lineage>
        <taxon>Bacteria</taxon>
        <taxon>Pseudomonadati</taxon>
        <taxon>Myxococcota</taxon>
        <taxon>Polyangia</taxon>
        <taxon>Polyangiales</taxon>
        <taxon>Polyangiaceae</taxon>
        <taxon>Sorangium</taxon>
    </lineage>
</organism>
<dbReference type="KEGG" id="scu:SCE1572_50585"/>
<feature type="domain" description="NADPH-dependent FMN reductase-like" evidence="2">
    <location>
        <begin position="76"/>
        <end position="220"/>
    </location>
</feature>
<evidence type="ECO:0000256" key="1">
    <source>
        <dbReference type="SAM" id="MobiDB-lite"/>
    </source>
</evidence>
<accession>S4YCE5</accession>
<dbReference type="HOGENOM" id="CLU_055322_1_0_7"/>
<dbReference type="PANTHER" id="PTHR30543:SF31">
    <property type="entry name" value="NADPH-DEPENDENT AZOREDUCTASE AZR"/>
    <property type="match status" value="1"/>
</dbReference>
<evidence type="ECO:0000313" key="4">
    <source>
        <dbReference type="Proteomes" id="UP000014803"/>
    </source>
</evidence>
<dbReference type="SUPFAM" id="SSF52218">
    <property type="entry name" value="Flavoproteins"/>
    <property type="match status" value="1"/>
</dbReference>
<dbReference type="EMBL" id="CP003969">
    <property type="protein sequence ID" value="AGP42036.1"/>
    <property type="molecule type" value="Genomic_DNA"/>
</dbReference>